<reference evidence="1 2" key="1">
    <citation type="submission" date="2024-09" db="EMBL/GenBank/DDBJ databases">
        <title>Laminarin stimulates single cell rates of sulfate reduction while oxygen inhibits transcriptomic activity in coastal marine sediment.</title>
        <authorList>
            <person name="Lindsay M."/>
            <person name="Orcutt B."/>
            <person name="Emerson D."/>
            <person name="Stepanauskas R."/>
            <person name="D'Angelo T."/>
        </authorList>
    </citation>
    <scope>NUCLEOTIDE SEQUENCE [LARGE SCALE GENOMIC DNA]</scope>
    <source>
        <strain evidence="1">SAG AM-311-K15</strain>
    </source>
</reference>
<protein>
    <recommendedName>
        <fullName evidence="3">ATP-grasp domain-containing protein</fullName>
    </recommendedName>
</protein>
<dbReference type="Proteomes" id="UP001594351">
    <property type="component" value="Unassembled WGS sequence"/>
</dbReference>
<proteinExistence type="predicted"/>
<organism evidence="1 2">
    <name type="scientific">candidate division CSSED10-310 bacterium</name>
    <dbReference type="NCBI Taxonomy" id="2855610"/>
    <lineage>
        <taxon>Bacteria</taxon>
        <taxon>Bacteria division CSSED10-310</taxon>
    </lineage>
</organism>
<keyword evidence="2" id="KW-1185">Reference proteome</keyword>
<evidence type="ECO:0000313" key="2">
    <source>
        <dbReference type="Proteomes" id="UP001594351"/>
    </source>
</evidence>
<sequence>MKKEDLRLLDGGLEHEMEIPCYDDSPTWIVDEAWDKVKEVCERSLDAYMDYCHQNKLPHSFLLGLDVLITAELDPDNPNRIVDVRPTMMEGPCCNSYPACPNIDSYRLYRRALLKGKQPDMVEYPTHPTAIAQTIVDTFVQIHHSRGGQGMPRVGIFTRPYPESEEETAHRLIHSALLMNNIKAYRITPEEKPQVKDGKIWVSGVPIDLCYRRIERIHVPEFYGQELATRIINETPETLWFNPWIIDDLRSKTLEERVFRAWEAKTGQTISRGKTLLGEEITPEGVRDLANRGGFVIKKWNSTGGRGVFLHVNQAAGENAFNFLYDRYDGRHMALLDADQLEQSLLQFKHYNEDASLQQLRLIDTRDLADGKLVYDTRINVIYQPLAKKWLFLSGISRVVKCGQNVQRGNSLLTNITSGAEIAPLIIGYLKEPAFKNEIDFGHLLNSMLHQEEYLDTTV</sequence>
<accession>A0ABV6Z4B4</accession>
<evidence type="ECO:0000313" key="1">
    <source>
        <dbReference type="EMBL" id="MFC1853281.1"/>
    </source>
</evidence>
<gene>
    <name evidence="1" type="ORF">ACFL27_24040</name>
</gene>
<comment type="caution">
    <text evidence="1">The sequence shown here is derived from an EMBL/GenBank/DDBJ whole genome shotgun (WGS) entry which is preliminary data.</text>
</comment>
<name>A0ABV6Z4B4_UNCC1</name>
<evidence type="ECO:0008006" key="3">
    <source>
        <dbReference type="Google" id="ProtNLM"/>
    </source>
</evidence>
<dbReference type="EMBL" id="JBHPBY010000463">
    <property type="protein sequence ID" value="MFC1853281.1"/>
    <property type="molecule type" value="Genomic_DNA"/>
</dbReference>